<dbReference type="InterPro" id="IPR017438">
    <property type="entry name" value="ATP-NAD_kinase_N"/>
</dbReference>
<evidence type="ECO:0000256" key="3">
    <source>
        <dbReference type="ARBA" id="ARBA00022516"/>
    </source>
</evidence>
<evidence type="ECO:0000256" key="8">
    <source>
        <dbReference type="ARBA" id="ARBA00022840"/>
    </source>
</evidence>
<comment type="caution">
    <text evidence="14">The sequence shown here is derived from an EMBL/GenBank/DDBJ whole genome shotgun (WGS) entry which is preliminary data.</text>
</comment>
<sequence length="359" mass="39399">MTGRTSTSILERLLLFYMIQTPYCTLPAIFFKKNCTTPPDAIQLHGRKGIDEVRMPFGGEDAGMRQAMIISNPSSGKEEAQQYVSQVQEILESQQYEVVVNETAGEGDATNYCLSACKDGCDLVISIGGDGTLHETINGMMDQEHRPRLGVVPLGTVNDFARALNISLDPEEAIRQLRSEQIHRVDLGKINDRLFANVVAAGSLAEALFSVSSEEKSKLGSFAYLKEGLKDLMNTPAKPLTIEYDGQFWEGESPLFLAALTNSVGGFEKFSPEAAVDDGLIHCFVIRSMNVFNTVTLGTSLLFGNLKNHKDVDYFMAKEVHVRSTEAIHTNVDGEEGPSLPIQISVLPQHIDVIVPEEV</sequence>
<dbReference type="GO" id="GO:0005524">
    <property type="term" value="F:ATP binding"/>
    <property type="evidence" value="ECO:0007669"/>
    <property type="project" value="UniProtKB-KW"/>
</dbReference>
<comment type="similarity">
    <text evidence="2">Belongs to the diacylglycerol/lipid kinase family.</text>
</comment>
<dbReference type="Gene3D" id="3.40.50.10330">
    <property type="entry name" value="Probable inorganic polyphosphate/atp-NAD kinase, domain 1"/>
    <property type="match status" value="1"/>
</dbReference>
<evidence type="ECO:0000256" key="7">
    <source>
        <dbReference type="ARBA" id="ARBA00022777"/>
    </source>
</evidence>
<dbReference type="AlphaFoldDB" id="A0A855XS45"/>
<evidence type="ECO:0000256" key="12">
    <source>
        <dbReference type="ARBA" id="ARBA00023264"/>
    </source>
</evidence>
<dbReference type="GO" id="GO:0008654">
    <property type="term" value="P:phospholipid biosynthetic process"/>
    <property type="evidence" value="ECO:0007669"/>
    <property type="project" value="UniProtKB-KW"/>
</dbReference>
<dbReference type="PANTHER" id="PTHR12358">
    <property type="entry name" value="SPHINGOSINE KINASE"/>
    <property type="match status" value="1"/>
</dbReference>
<comment type="cofactor">
    <cofactor evidence="1">
        <name>Mg(2+)</name>
        <dbReference type="ChEBI" id="CHEBI:18420"/>
    </cofactor>
</comment>
<protein>
    <submittedName>
        <fullName evidence="14">YegS/Rv2252/BmrU family lipid kinase</fullName>
    </submittedName>
</protein>
<evidence type="ECO:0000256" key="10">
    <source>
        <dbReference type="ARBA" id="ARBA00023098"/>
    </source>
</evidence>
<evidence type="ECO:0000256" key="4">
    <source>
        <dbReference type="ARBA" id="ARBA00022679"/>
    </source>
</evidence>
<evidence type="ECO:0000256" key="11">
    <source>
        <dbReference type="ARBA" id="ARBA00023209"/>
    </source>
</evidence>
<evidence type="ECO:0000256" key="6">
    <source>
        <dbReference type="ARBA" id="ARBA00022741"/>
    </source>
</evidence>
<accession>A0A855XS45</accession>
<dbReference type="InterPro" id="IPR005218">
    <property type="entry name" value="Diacylglycerol/lipid_kinase"/>
</dbReference>
<dbReference type="InterPro" id="IPR001206">
    <property type="entry name" value="Diacylglycerol_kinase_cat_dom"/>
</dbReference>
<dbReference type="Proteomes" id="UP000247078">
    <property type="component" value="Unassembled WGS sequence"/>
</dbReference>
<dbReference type="PROSITE" id="PS50146">
    <property type="entry name" value="DAGK"/>
    <property type="match status" value="1"/>
</dbReference>
<evidence type="ECO:0000313" key="14">
    <source>
        <dbReference type="EMBL" id="PWW37980.1"/>
    </source>
</evidence>
<keyword evidence="11" id="KW-0594">Phospholipid biosynthesis</keyword>
<dbReference type="InterPro" id="IPR045540">
    <property type="entry name" value="YegS/DAGK_C"/>
</dbReference>
<keyword evidence="8" id="KW-0067">ATP-binding</keyword>
<keyword evidence="9" id="KW-0460">Magnesium</keyword>
<evidence type="ECO:0000259" key="13">
    <source>
        <dbReference type="PROSITE" id="PS50146"/>
    </source>
</evidence>
<dbReference type="GO" id="GO:0004143">
    <property type="term" value="F:ATP-dependent diacylglycerol kinase activity"/>
    <property type="evidence" value="ECO:0007669"/>
    <property type="project" value="TreeGrafter"/>
</dbReference>
<dbReference type="EMBL" id="QGTZ01000008">
    <property type="protein sequence ID" value="PWW37980.1"/>
    <property type="molecule type" value="Genomic_DNA"/>
</dbReference>
<dbReference type="Pfam" id="PF00781">
    <property type="entry name" value="DAGK_cat"/>
    <property type="match status" value="1"/>
</dbReference>
<dbReference type="Pfam" id="PF19279">
    <property type="entry name" value="YegS_C"/>
    <property type="match status" value="1"/>
</dbReference>
<evidence type="ECO:0000256" key="2">
    <source>
        <dbReference type="ARBA" id="ARBA00005983"/>
    </source>
</evidence>
<evidence type="ECO:0000313" key="15">
    <source>
        <dbReference type="Proteomes" id="UP000247078"/>
    </source>
</evidence>
<keyword evidence="5" id="KW-0479">Metal-binding</keyword>
<dbReference type="Gene3D" id="2.60.200.40">
    <property type="match status" value="1"/>
</dbReference>
<dbReference type="InterPro" id="IPR016064">
    <property type="entry name" value="NAD/diacylglycerol_kinase_sf"/>
</dbReference>
<name>A0A855XS45_9BACL</name>
<proteinExistence type="inferred from homology"/>
<evidence type="ECO:0000256" key="5">
    <source>
        <dbReference type="ARBA" id="ARBA00022723"/>
    </source>
</evidence>
<keyword evidence="12" id="KW-1208">Phospholipid metabolism</keyword>
<evidence type="ECO:0000256" key="9">
    <source>
        <dbReference type="ARBA" id="ARBA00022842"/>
    </source>
</evidence>
<dbReference type="NCBIfam" id="TIGR00147">
    <property type="entry name" value="YegS/Rv2252/BmrU family lipid kinase"/>
    <property type="match status" value="1"/>
</dbReference>
<dbReference type="GO" id="GO:0005886">
    <property type="term" value="C:plasma membrane"/>
    <property type="evidence" value="ECO:0007669"/>
    <property type="project" value="TreeGrafter"/>
</dbReference>
<dbReference type="PANTHER" id="PTHR12358:SF106">
    <property type="entry name" value="LIPID KINASE YEGS"/>
    <property type="match status" value="1"/>
</dbReference>
<feature type="domain" description="DAGKc" evidence="13">
    <location>
        <begin position="62"/>
        <end position="194"/>
    </location>
</feature>
<evidence type="ECO:0000256" key="1">
    <source>
        <dbReference type="ARBA" id="ARBA00001946"/>
    </source>
</evidence>
<keyword evidence="6" id="KW-0547">Nucleotide-binding</keyword>
<dbReference type="SUPFAM" id="SSF111331">
    <property type="entry name" value="NAD kinase/diacylglycerol kinase-like"/>
    <property type="match status" value="1"/>
</dbReference>
<keyword evidence="10" id="KW-0443">Lipid metabolism</keyword>
<keyword evidence="3" id="KW-0444">Lipid biosynthesis</keyword>
<dbReference type="InterPro" id="IPR050187">
    <property type="entry name" value="Lipid_Phosphate_FormReg"/>
</dbReference>
<reference evidence="14 15" key="1">
    <citation type="submission" date="2018-05" db="EMBL/GenBank/DDBJ databases">
        <title>Freshwater and sediment microbial communities from various areas in North America, analyzing microbe dynamics in response to fracking.</title>
        <authorList>
            <person name="Lamendella R."/>
        </authorList>
    </citation>
    <scope>NUCLEOTIDE SEQUENCE [LARGE SCALE GENOMIC DNA]</scope>
    <source>
        <strain evidence="14 15">DB-3</strain>
    </source>
</reference>
<keyword evidence="7 14" id="KW-0418">Kinase</keyword>
<dbReference type="GO" id="GO:0046872">
    <property type="term" value="F:metal ion binding"/>
    <property type="evidence" value="ECO:0007669"/>
    <property type="project" value="UniProtKB-KW"/>
</dbReference>
<dbReference type="SMART" id="SM00046">
    <property type="entry name" value="DAGKc"/>
    <property type="match status" value="1"/>
</dbReference>
<organism evidence="14 15">
    <name type="scientific">Paenibacillus pabuli</name>
    <dbReference type="NCBI Taxonomy" id="1472"/>
    <lineage>
        <taxon>Bacteria</taxon>
        <taxon>Bacillati</taxon>
        <taxon>Bacillota</taxon>
        <taxon>Bacilli</taxon>
        <taxon>Bacillales</taxon>
        <taxon>Paenibacillaceae</taxon>
        <taxon>Paenibacillus</taxon>
    </lineage>
</organism>
<gene>
    <name evidence="14" type="ORF">DET56_108173</name>
</gene>
<keyword evidence="4" id="KW-0808">Transferase</keyword>